<evidence type="ECO:0000256" key="3">
    <source>
        <dbReference type="ARBA" id="ARBA00022679"/>
    </source>
</evidence>
<dbReference type="InterPro" id="IPR050390">
    <property type="entry name" value="C5-Methyltransferase"/>
</dbReference>
<keyword evidence="2 5" id="KW-0489">Methyltransferase</keyword>
<sequence>MPVTCIDPERQEEAEEVIFLSEKPNELPGRRRRLSSCTLDDDHDVGGDEIIDLTLDAPVFGFLRQGELLLERIRIRNTTVQASSFIQVRRFFSGKYHVDYVLVKAVIRCQLMNTIKIRGTPFIRARSACAKLPKKKNELGMLIYLDEGKSEEYVDIAPADVIQLCCLIITNAVYPKFNARKLEVCFTGQGSRKKQTEEALIHIHSTEAQTHFKVIDEVLRNRWRGNTTRGGSWLPSAPNNSIDLESNATDTKVRSRGQKYTMFDSCSGAGGVSRGALMAGFKVQYAIDKAPEVWNTYRTNFPNTELFQMPLDQLLLDPCIGHMRVDVLHFSPPCQFFSPAHTHASVHDDENIFALYGCNQLLRKLRPRIITVEQTFGLTHDRHEEHFHAFIHDFTQHNYSIRWKVVRLCTWGAAQDRKRLILIAAAPGERLPPFPAPTHGNGDGLMPYNTIGKVLKGIRPGDDLHDLDNVYYYNPKRPVYDPERLAGTITTRGGDFYYPDGSRKLSLRELASMQGFPKSHRFLGNMTSIKRQIGNAFPPTAVRVLYKHIETWLLKEDGMISDDSLNTVVIGDDIEASTRVGEPSDYRGRPFEMMEVDLMQRSSQGRWQAEDMVIDLT</sequence>
<keyword evidence="4 5" id="KW-0949">S-adenosyl-L-methionine</keyword>
<dbReference type="EC" id="2.1.1.37" evidence="1"/>
<dbReference type="PANTHER" id="PTHR10629">
    <property type="entry name" value="CYTOSINE-SPECIFIC METHYLTRANSFERASE"/>
    <property type="match status" value="1"/>
</dbReference>
<gene>
    <name evidence="6" type="ORF">NW768_001532</name>
</gene>
<comment type="caution">
    <text evidence="6">The sequence shown here is derived from an EMBL/GenBank/DDBJ whole genome shotgun (WGS) entry which is preliminary data.</text>
</comment>
<organism evidence="6 7">
    <name type="scientific">Fusarium equiseti</name>
    <name type="common">Fusarium scirpi</name>
    <dbReference type="NCBI Taxonomy" id="61235"/>
    <lineage>
        <taxon>Eukaryota</taxon>
        <taxon>Fungi</taxon>
        <taxon>Dikarya</taxon>
        <taxon>Ascomycota</taxon>
        <taxon>Pezizomycotina</taxon>
        <taxon>Sordariomycetes</taxon>
        <taxon>Hypocreomycetidae</taxon>
        <taxon>Hypocreales</taxon>
        <taxon>Nectriaceae</taxon>
        <taxon>Fusarium</taxon>
        <taxon>Fusarium incarnatum-equiseti species complex</taxon>
    </lineage>
</organism>
<dbReference type="InterPro" id="IPR029063">
    <property type="entry name" value="SAM-dependent_MTases_sf"/>
</dbReference>
<evidence type="ECO:0000313" key="7">
    <source>
        <dbReference type="Proteomes" id="UP001152024"/>
    </source>
</evidence>
<feature type="active site" evidence="5">
    <location>
        <position position="334"/>
    </location>
</feature>
<keyword evidence="3 5" id="KW-0808">Transferase</keyword>
<proteinExistence type="inferred from homology"/>
<dbReference type="PANTHER" id="PTHR10629:SF52">
    <property type="entry name" value="DNA (CYTOSINE-5)-METHYLTRANSFERASE 1"/>
    <property type="match status" value="1"/>
</dbReference>
<evidence type="ECO:0000256" key="1">
    <source>
        <dbReference type="ARBA" id="ARBA00011975"/>
    </source>
</evidence>
<protein>
    <recommendedName>
        <fullName evidence="1">DNA (cytosine-5-)-methyltransferase</fullName>
        <ecNumber evidence="1">2.1.1.37</ecNumber>
    </recommendedName>
</protein>
<evidence type="ECO:0000256" key="2">
    <source>
        <dbReference type="ARBA" id="ARBA00022603"/>
    </source>
</evidence>
<evidence type="ECO:0000313" key="6">
    <source>
        <dbReference type="EMBL" id="KAJ4140177.1"/>
    </source>
</evidence>
<dbReference type="SUPFAM" id="SSF53335">
    <property type="entry name" value="S-adenosyl-L-methionine-dependent methyltransferases"/>
    <property type="match status" value="1"/>
</dbReference>
<keyword evidence="7" id="KW-1185">Reference proteome</keyword>
<dbReference type="Gene3D" id="3.90.120.10">
    <property type="entry name" value="DNA Methylase, subunit A, domain 2"/>
    <property type="match status" value="1"/>
</dbReference>
<dbReference type="Pfam" id="PF00145">
    <property type="entry name" value="DNA_methylase"/>
    <property type="match status" value="2"/>
</dbReference>
<comment type="similarity">
    <text evidence="5">Belongs to the class I-like SAM-binding methyltransferase superfamily. C5-methyltransferase family.</text>
</comment>
<reference evidence="6" key="1">
    <citation type="submission" date="2022-09" db="EMBL/GenBank/DDBJ databases">
        <title>Fusarium specimens isolated from Avocado Roots.</title>
        <authorList>
            <person name="Stajich J."/>
            <person name="Roper C."/>
            <person name="Heimlech-Rivalta G."/>
        </authorList>
    </citation>
    <scope>NUCLEOTIDE SEQUENCE</scope>
    <source>
        <strain evidence="6">CF00095</strain>
    </source>
</reference>
<dbReference type="EMBL" id="JAOQBH010000002">
    <property type="protein sequence ID" value="KAJ4140177.1"/>
    <property type="molecule type" value="Genomic_DNA"/>
</dbReference>
<dbReference type="Gene3D" id="3.40.50.150">
    <property type="entry name" value="Vaccinia Virus protein VP39"/>
    <property type="match status" value="1"/>
</dbReference>
<name>A0ABQ8RQG2_FUSEQ</name>
<dbReference type="Proteomes" id="UP001152024">
    <property type="component" value="Unassembled WGS sequence"/>
</dbReference>
<dbReference type="InterPro" id="IPR001525">
    <property type="entry name" value="C5_MeTfrase"/>
</dbReference>
<evidence type="ECO:0000256" key="5">
    <source>
        <dbReference type="PROSITE-ProRule" id="PRU01016"/>
    </source>
</evidence>
<accession>A0ABQ8RQG2</accession>
<evidence type="ECO:0000256" key="4">
    <source>
        <dbReference type="ARBA" id="ARBA00022691"/>
    </source>
</evidence>
<dbReference type="PROSITE" id="PS51679">
    <property type="entry name" value="SAM_MT_C5"/>
    <property type="match status" value="1"/>
</dbReference>